<sequence length="85" mass="9158">PKGVAKEESLKSYLLGEKDGVPKTPEWAEKICRVPVAKIREIARAYATAKPAALIQGWGAQRQAYGEQFMRGGAQLACLTGNVGK</sequence>
<dbReference type="GO" id="GO:0009055">
    <property type="term" value="F:electron transfer activity"/>
    <property type="evidence" value="ECO:0007669"/>
    <property type="project" value="TreeGrafter"/>
</dbReference>
<name>A0AAJ2NTE8_ALKPS</name>
<dbReference type="PANTHER" id="PTHR43742:SF3">
    <property type="entry name" value="DIMETHYL SULFOXIDE REDUCTASE DMSA"/>
    <property type="match status" value="1"/>
</dbReference>
<dbReference type="EMBL" id="JAWJAY010000922">
    <property type="protein sequence ID" value="MDV2888093.1"/>
    <property type="molecule type" value="Genomic_DNA"/>
</dbReference>
<gene>
    <name evidence="1" type="ORF">RYX45_23300</name>
</gene>
<feature type="non-terminal residue" evidence="1">
    <location>
        <position position="1"/>
    </location>
</feature>
<comment type="caution">
    <text evidence="1">The sequence shown here is derived from an EMBL/GenBank/DDBJ whole genome shotgun (WGS) entry which is preliminary data.</text>
</comment>
<protein>
    <submittedName>
        <fullName evidence="1">Molybdopterin-dependent oxidoreductase</fullName>
    </submittedName>
</protein>
<proteinExistence type="predicted"/>
<dbReference type="GO" id="GO:0030151">
    <property type="term" value="F:molybdenum ion binding"/>
    <property type="evidence" value="ECO:0007669"/>
    <property type="project" value="TreeGrafter"/>
</dbReference>
<evidence type="ECO:0000313" key="2">
    <source>
        <dbReference type="Proteomes" id="UP001285636"/>
    </source>
</evidence>
<dbReference type="GO" id="GO:0009061">
    <property type="term" value="P:anaerobic respiration"/>
    <property type="evidence" value="ECO:0007669"/>
    <property type="project" value="TreeGrafter"/>
</dbReference>
<dbReference type="PANTHER" id="PTHR43742">
    <property type="entry name" value="TRIMETHYLAMINE-N-OXIDE REDUCTASE"/>
    <property type="match status" value="1"/>
</dbReference>
<organism evidence="1 2">
    <name type="scientific">Alkalihalophilus pseudofirmus</name>
    <name type="common">Bacillus pseudofirmus</name>
    <dbReference type="NCBI Taxonomy" id="79885"/>
    <lineage>
        <taxon>Bacteria</taxon>
        <taxon>Bacillati</taxon>
        <taxon>Bacillota</taxon>
        <taxon>Bacilli</taxon>
        <taxon>Bacillales</taxon>
        <taxon>Bacillaceae</taxon>
        <taxon>Alkalihalophilus</taxon>
    </lineage>
</organism>
<accession>A0AAJ2NTE8</accession>
<feature type="non-terminal residue" evidence="1">
    <location>
        <position position="85"/>
    </location>
</feature>
<dbReference type="AlphaFoldDB" id="A0AAJ2NTE8"/>
<reference evidence="1" key="1">
    <citation type="submission" date="2023-10" db="EMBL/GenBank/DDBJ databases">
        <title>Screening of Alkalihalophilus pseudofirmusBZ-TG-HK211 and Its Alleviation of Salt Stress on Rapeseed Growth.</title>
        <authorList>
            <person name="Zhao B."/>
            <person name="Guo T."/>
        </authorList>
    </citation>
    <scope>NUCLEOTIDE SEQUENCE</scope>
    <source>
        <strain evidence="1">BZ-TG-HK211</strain>
    </source>
</reference>
<evidence type="ECO:0000313" key="1">
    <source>
        <dbReference type="EMBL" id="MDV2888093.1"/>
    </source>
</evidence>
<dbReference type="GO" id="GO:0030288">
    <property type="term" value="C:outer membrane-bounded periplasmic space"/>
    <property type="evidence" value="ECO:0007669"/>
    <property type="project" value="TreeGrafter"/>
</dbReference>
<dbReference type="Proteomes" id="UP001285636">
    <property type="component" value="Unassembled WGS sequence"/>
</dbReference>
<dbReference type="SUPFAM" id="SSF53706">
    <property type="entry name" value="Formate dehydrogenase/DMSO reductase, domains 1-3"/>
    <property type="match status" value="1"/>
</dbReference>
<dbReference type="InterPro" id="IPR050612">
    <property type="entry name" value="Prok_Mopterin_Oxidored"/>
</dbReference>
<dbReference type="Gene3D" id="3.40.228.10">
    <property type="entry name" value="Dimethylsulfoxide Reductase, domain 2"/>
    <property type="match status" value="1"/>
</dbReference>